<comment type="similarity">
    <text evidence="1">Belongs to the oligoribonuclease family.</text>
</comment>
<evidence type="ECO:0000256" key="3">
    <source>
        <dbReference type="ARBA" id="ARBA00022801"/>
    </source>
</evidence>
<dbReference type="InterPro" id="IPR013520">
    <property type="entry name" value="Ribonucl_H"/>
</dbReference>
<proteinExistence type="inferred from homology"/>
<dbReference type="InterPro" id="IPR022894">
    <property type="entry name" value="Oligoribonuclease"/>
</dbReference>
<keyword evidence="3" id="KW-0378">Hydrolase</keyword>
<dbReference type="SUPFAM" id="SSF53098">
    <property type="entry name" value="Ribonuclease H-like"/>
    <property type="match status" value="1"/>
</dbReference>
<feature type="domain" description="Exonuclease" evidence="5">
    <location>
        <begin position="18"/>
        <end position="192"/>
    </location>
</feature>
<keyword evidence="7" id="KW-1185">Reference proteome</keyword>
<dbReference type="NCBIfam" id="NF003765">
    <property type="entry name" value="PRK05359.1"/>
    <property type="match status" value="1"/>
</dbReference>
<dbReference type="GO" id="GO:0003676">
    <property type="term" value="F:nucleic acid binding"/>
    <property type="evidence" value="ECO:0007669"/>
    <property type="project" value="InterPro"/>
</dbReference>
<dbReference type="CDD" id="cd06135">
    <property type="entry name" value="Orn"/>
    <property type="match status" value="1"/>
</dbReference>
<name>A0AAV5RIV1_STABA</name>
<evidence type="ECO:0000259" key="5">
    <source>
        <dbReference type="SMART" id="SM00479"/>
    </source>
</evidence>
<dbReference type="GO" id="GO:0000175">
    <property type="term" value="F:3'-5'-RNA exonuclease activity"/>
    <property type="evidence" value="ECO:0007669"/>
    <property type="project" value="InterPro"/>
</dbReference>
<evidence type="ECO:0000313" key="6">
    <source>
        <dbReference type="EMBL" id="GMM51393.1"/>
    </source>
</evidence>
<keyword evidence="2" id="KW-0540">Nuclease</keyword>
<dbReference type="Gene3D" id="3.30.420.10">
    <property type="entry name" value="Ribonuclease H-like superfamily/Ribonuclease H"/>
    <property type="match status" value="1"/>
</dbReference>
<protein>
    <submittedName>
        <fullName evidence="6">Rex2 protein</fullName>
    </submittedName>
</protein>
<reference evidence="6 7" key="1">
    <citation type="journal article" date="2023" name="Elife">
        <title>Identification of key yeast species and microbe-microbe interactions impacting larval growth of Drosophila in the wild.</title>
        <authorList>
            <person name="Mure A."/>
            <person name="Sugiura Y."/>
            <person name="Maeda R."/>
            <person name="Honda K."/>
            <person name="Sakurai N."/>
            <person name="Takahashi Y."/>
            <person name="Watada M."/>
            <person name="Katoh T."/>
            <person name="Gotoh A."/>
            <person name="Gotoh Y."/>
            <person name="Taniguchi I."/>
            <person name="Nakamura K."/>
            <person name="Hayashi T."/>
            <person name="Katayama T."/>
            <person name="Uemura T."/>
            <person name="Hattori Y."/>
        </authorList>
    </citation>
    <scope>NUCLEOTIDE SEQUENCE [LARGE SCALE GENOMIC DNA]</scope>
    <source>
        <strain evidence="6 7">SB-73</strain>
    </source>
</reference>
<sequence length="194" mass="22426">MPSETNNEMHPTEVNPYPLVWIDCEMTGLDCNKDRIIEIACFITNKDLKLLDLNGFETAVSCEQSLLDGMDEWCTTTHTNSGLIERVKIAPSSADVENKLLAYLRRFLPRRKGLLAGNTVHQDLAFLRVQFPRVCELLHYRILDVSTIKEIGLRINPSLMGKQVRKKNNHTAKSDILESIQELQFYYDHFFIRR</sequence>
<dbReference type="PANTHER" id="PTHR11046">
    <property type="entry name" value="OLIGORIBONUCLEASE, MITOCHONDRIAL"/>
    <property type="match status" value="1"/>
</dbReference>
<dbReference type="Proteomes" id="UP001362899">
    <property type="component" value="Unassembled WGS sequence"/>
</dbReference>
<evidence type="ECO:0000256" key="4">
    <source>
        <dbReference type="ARBA" id="ARBA00022839"/>
    </source>
</evidence>
<dbReference type="InterPro" id="IPR012337">
    <property type="entry name" value="RNaseH-like_sf"/>
</dbReference>
<dbReference type="SMART" id="SM00479">
    <property type="entry name" value="EXOIII"/>
    <property type="match status" value="1"/>
</dbReference>
<evidence type="ECO:0000256" key="2">
    <source>
        <dbReference type="ARBA" id="ARBA00022722"/>
    </source>
</evidence>
<gene>
    <name evidence="6" type="ORF">DASB73_023510</name>
</gene>
<evidence type="ECO:0000256" key="1">
    <source>
        <dbReference type="ARBA" id="ARBA00009921"/>
    </source>
</evidence>
<keyword evidence="4" id="KW-0269">Exonuclease</keyword>
<comment type="caution">
    <text evidence="6">The sequence shown here is derived from an EMBL/GenBank/DDBJ whole genome shotgun (WGS) entry which is preliminary data.</text>
</comment>
<organism evidence="6 7">
    <name type="scientific">Starmerella bacillaris</name>
    <name type="common">Yeast</name>
    <name type="synonym">Candida zemplinina</name>
    <dbReference type="NCBI Taxonomy" id="1247836"/>
    <lineage>
        <taxon>Eukaryota</taxon>
        <taxon>Fungi</taxon>
        <taxon>Dikarya</taxon>
        <taxon>Ascomycota</taxon>
        <taxon>Saccharomycotina</taxon>
        <taxon>Dipodascomycetes</taxon>
        <taxon>Dipodascales</taxon>
        <taxon>Trichomonascaceae</taxon>
        <taxon>Starmerella</taxon>
    </lineage>
</organism>
<dbReference type="Pfam" id="PF00929">
    <property type="entry name" value="RNase_T"/>
    <property type="match status" value="1"/>
</dbReference>
<dbReference type="GO" id="GO:0005739">
    <property type="term" value="C:mitochondrion"/>
    <property type="evidence" value="ECO:0007669"/>
    <property type="project" value="TreeGrafter"/>
</dbReference>
<dbReference type="PANTHER" id="PTHR11046:SF0">
    <property type="entry name" value="OLIGORIBONUCLEASE, MITOCHONDRIAL"/>
    <property type="match status" value="1"/>
</dbReference>
<dbReference type="AlphaFoldDB" id="A0AAV5RIV1"/>
<dbReference type="EMBL" id="BTGC01000005">
    <property type="protein sequence ID" value="GMM51393.1"/>
    <property type="molecule type" value="Genomic_DNA"/>
</dbReference>
<accession>A0AAV5RIV1</accession>
<dbReference type="InterPro" id="IPR036397">
    <property type="entry name" value="RNaseH_sf"/>
</dbReference>
<evidence type="ECO:0000313" key="7">
    <source>
        <dbReference type="Proteomes" id="UP001362899"/>
    </source>
</evidence>